<gene>
    <name evidence="1" type="ORF">IOQ59_15215</name>
</gene>
<proteinExistence type="predicted"/>
<sequence>MHTSTPPYLIRLFSLLTALSLITGCSSMQIEDFKGQKPQLNLEEYFLGSTTAWGIFEDRFGKLKRSFKVQIDGKIIDGVLVLKEDFIYSDGETSQRIWHITPEGNGRYTGRADDVIGVAQGRVVGNALNWRYDLNLPVGDSVWRVSFNDWMFLQSDGVLINKAQVSKWGLHLGTVTLFFQSNKPNN</sequence>
<comment type="caution">
    <text evidence="1">The sequence shown here is derived from an EMBL/GenBank/DDBJ whole genome shotgun (WGS) entry which is preliminary data.</text>
</comment>
<dbReference type="EMBL" id="JADEYS010000016">
    <property type="protein sequence ID" value="MBE9398606.1"/>
    <property type="molecule type" value="Genomic_DNA"/>
</dbReference>
<dbReference type="AlphaFoldDB" id="A0A8J7K7T3"/>
<keyword evidence="2" id="KW-1185">Reference proteome</keyword>
<protein>
    <submittedName>
        <fullName evidence="1">DUF3833 domain-containing protein</fullName>
    </submittedName>
</protein>
<dbReference type="Proteomes" id="UP000640333">
    <property type="component" value="Unassembled WGS sequence"/>
</dbReference>
<dbReference type="RefSeq" id="WP_193954250.1">
    <property type="nucleotide sequence ID" value="NZ_JADEYS010000016.1"/>
</dbReference>
<evidence type="ECO:0000313" key="1">
    <source>
        <dbReference type="EMBL" id="MBE9398606.1"/>
    </source>
</evidence>
<accession>A0A8J7K7T3</accession>
<dbReference type="Pfam" id="PF12915">
    <property type="entry name" value="DUF3833"/>
    <property type="match status" value="1"/>
</dbReference>
<evidence type="ECO:0000313" key="2">
    <source>
        <dbReference type="Proteomes" id="UP000640333"/>
    </source>
</evidence>
<dbReference type="InterPro" id="IPR024409">
    <property type="entry name" value="DUF3833"/>
</dbReference>
<reference evidence="1" key="1">
    <citation type="submission" date="2020-10" db="EMBL/GenBank/DDBJ databases">
        <title>Bacterium isolated from coastal waters sediment.</title>
        <authorList>
            <person name="Chen R.-J."/>
            <person name="Lu D.-C."/>
            <person name="Zhu K.-L."/>
            <person name="Du Z.-J."/>
        </authorList>
    </citation>
    <scope>NUCLEOTIDE SEQUENCE</scope>
    <source>
        <strain evidence="1">N1Y112</strain>
    </source>
</reference>
<name>A0A8J7K7T3_9GAMM</name>
<organism evidence="1 2">
    <name type="scientific">Pontibacterium sinense</name>
    <dbReference type="NCBI Taxonomy" id="2781979"/>
    <lineage>
        <taxon>Bacteria</taxon>
        <taxon>Pseudomonadati</taxon>
        <taxon>Pseudomonadota</taxon>
        <taxon>Gammaproteobacteria</taxon>
        <taxon>Oceanospirillales</taxon>
        <taxon>Oceanospirillaceae</taxon>
        <taxon>Pontibacterium</taxon>
    </lineage>
</organism>